<protein>
    <submittedName>
        <fullName evidence="4">ShKT domain-containing protein</fullName>
    </submittedName>
</protein>
<dbReference type="Pfam" id="PF01681">
    <property type="entry name" value="C6"/>
    <property type="match status" value="1"/>
</dbReference>
<gene>
    <name evidence="2" type="ORF">EVEC_LOCUS308</name>
</gene>
<feature type="domain" description="C6" evidence="1">
    <location>
        <begin position="6"/>
        <end position="81"/>
    </location>
</feature>
<dbReference type="STRING" id="51028.A0A0N4UT93"/>
<reference evidence="4" key="1">
    <citation type="submission" date="2017-02" db="UniProtKB">
        <authorList>
            <consortium name="WormBaseParasite"/>
        </authorList>
    </citation>
    <scope>IDENTIFICATION</scope>
</reference>
<sequence length="197" mass="20682">MVVADELQNGRVVMQSSINANRCLETNITCNNDLGTGAVTVISNALAVLAVGNSSVDVTVTCNDDETWHTNGGATVAQIFCAIPKPSATEVTTVVDSTTRVIDTAPSNSTTTPGLCAGTEWDQWEAWTSCSATCGACGTRNRTRTCFFETNECKCEGAAEENEVCGTSPCTYPVQLACCSPYVLGAVNGEIRCKVTT</sequence>
<keyword evidence="3" id="KW-1185">Reference proteome</keyword>
<dbReference type="EMBL" id="UXUI01000296">
    <property type="protein sequence ID" value="VDD85165.1"/>
    <property type="molecule type" value="Genomic_DNA"/>
</dbReference>
<reference evidence="2 3" key="2">
    <citation type="submission" date="2018-10" db="EMBL/GenBank/DDBJ databases">
        <authorList>
            <consortium name="Pathogen Informatics"/>
        </authorList>
    </citation>
    <scope>NUCLEOTIDE SEQUENCE [LARGE SCALE GENOMIC DNA]</scope>
</reference>
<dbReference type="SMART" id="SM00209">
    <property type="entry name" value="TSP1"/>
    <property type="match status" value="1"/>
</dbReference>
<dbReference type="WBParaSite" id="EVEC_0000046101-mRNA-1">
    <property type="protein sequence ID" value="EVEC_0000046101-mRNA-1"/>
    <property type="gene ID" value="EVEC_0000046101"/>
</dbReference>
<dbReference type="SUPFAM" id="SSF82895">
    <property type="entry name" value="TSP-1 type 1 repeat"/>
    <property type="match status" value="1"/>
</dbReference>
<accession>A0A0N4UT93</accession>
<dbReference type="Proteomes" id="UP000274131">
    <property type="component" value="Unassembled WGS sequence"/>
</dbReference>
<evidence type="ECO:0000313" key="2">
    <source>
        <dbReference type="EMBL" id="VDD85165.1"/>
    </source>
</evidence>
<dbReference type="PANTHER" id="PTHR31507:SF3">
    <property type="entry name" value="TIL DOMAIN-CONTAINING PROTEIN"/>
    <property type="match status" value="1"/>
</dbReference>
<proteinExistence type="predicted"/>
<dbReference type="PANTHER" id="PTHR31507">
    <property type="entry name" value="PROTEIN CBG15923"/>
    <property type="match status" value="1"/>
</dbReference>
<dbReference type="InterPro" id="IPR000884">
    <property type="entry name" value="TSP1_rpt"/>
</dbReference>
<dbReference type="InterPro" id="IPR036383">
    <property type="entry name" value="TSP1_rpt_sf"/>
</dbReference>
<evidence type="ECO:0000259" key="1">
    <source>
        <dbReference type="Pfam" id="PF01681"/>
    </source>
</evidence>
<dbReference type="AlphaFoldDB" id="A0A0N4UT93"/>
<dbReference type="OrthoDB" id="5838645at2759"/>
<evidence type="ECO:0000313" key="4">
    <source>
        <dbReference type="WBParaSite" id="EVEC_0000046101-mRNA-1"/>
    </source>
</evidence>
<dbReference type="InterPro" id="IPR002601">
    <property type="entry name" value="C6_domain"/>
</dbReference>
<dbReference type="PROSITE" id="PS50092">
    <property type="entry name" value="TSP1"/>
    <property type="match status" value="1"/>
</dbReference>
<dbReference type="Gene3D" id="2.20.100.10">
    <property type="entry name" value="Thrombospondin type-1 (TSP1) repeat"/>
    <property type="match status" value="1"/>
</dbReference>
<evidence type="ECO:0000313" key="3">
    <source>
        <dbReference type="Proteomes" id="UP000274131"/>
    </source>
</evidence>
<organism evidence="4">
    <name type="scientific">Enterobius vermicularis</name>
    <name type="common">Human pinworm</name>
    <dbReference type="NCBI Taxonomy" id="51028"/>
    <lineage>
        <taxon>Eukaryota</taxon>
        <taxon>Metazoa</taxon>
        <taxon>Ecdysozoa</taxon>
        <taxon>Nematoda</taxon>
        <taxon>Chromadorea</taxon>
        <taxon>Rhabditida</taxon>
        <taxon>Spirurina</taxon>
        <taxon>Oxyuridomorpha</taxon>
        <taxon>Oxyuroidea</taxon>
        <taxon>Oxyuridae</taxon>
        <taxon>Enterobius</taxon>
    </lineage>
</organism>
<dbReference type="Pfam" id="PF00090">
    <property type="entry name" value="TSP_1"/>
    <property type="match status" value="1"/>
</dbReference>
<name>A0A0N4UT93_ENTVE</name>